<dbReference type="AlphaFoldDB" id="A0A6J4MMT8"/>
<protein>
    <submittedName>
        <fullName evidence="1">ABC-type Mn/Zn transport systems, ATPase component</fullName>
    </submittedName>
</protein>
<proteinExistence type="predicted"/>
<name>A0A6J4MMT8_9ACTN</name>
<sequence>MATNTVSRALHDVGLAAWFGGTLANAVALNPAAAEAGLSSRTGAVANVGWDRWTPVNAVAIGAHLVGSVGQLGGNAGRIKGQEGVGEMAVVKTLVTAAALGVTAYSRVLGKKVSQRTDVPAASGVDPTASTPEDVATAQKQLKALQWAIPALTGALVVISAYAGEQQRASEVHKGVLQRITPGA</sequence>
<gene>
    <name evidence="1" type="ORF">AVDCRST_MAG36-2696</name>
</gene>
<evidence type="ECO:0000313" key="1">
    <source>
        <dbReference type="EMBL" id="CAA9361768.1"/>
    </source>
</evidence>
<reference evidence="1" key="1">
    <citation type="submission" date="2020-02" db="EMBL/GenBank/DDBJ databases">
        <authorList>
            <person name="Meier V. D."/>
        </authorList>
    </citation>
    <scope>NUCLEOTIDE SEQUENCE</scope>
    <source>
        <strain evidence="1">AVDCRST_MAG36</strain>
    </source>
</reference>
<organism evidence="1">
    <name type="scientific">uncultured Nocardioidaceae bacterium</name>
    <dbReference type="NCBI Taxonomy" id="253824"/>
    <lineage>
        <taxon>Bacteria</taxon>
        <taxon>Bacillati</taxon>
        <taxon>Actinomycetota</taxon>
        <taxon>Actinomycetes</taxon>
        <taxon>Propionibacteriales</taxon>
        <taxon>Nocardioidaceae</taxon>
        <taxon>environmental samples</taxon>
    </lineage>
</organism>
<accession>A0A6J4MMT8</accession>
<dbReference type="EMBL" id="CADCUH010000173">
    <property type="protein sequence ID" value="CAA9361768.1"/>
    <property type="molecule type" value="Genomic_DNA"/>
</dbReference>